<feature type="compositionally biased region" description="Basic and acidic residues" evidence="1">
    <location>
        <begin position="80"/>
        <end position="99"/>
    </location>
</feature>
<name>A0AA88YDP1_PINIB</name>
<accession>A0AA88YDP1</accession>
<reference evidence="2" key="1">
    <citation type="submission" date="2019-08" db="EMBL/GenBank/DDBJ databases">
        <title>The improved chromosome-level genome for the pearl oyster Pinctada fucata martensii using PacBio sequencing and Hi-C.</title>
        <authorList>
            <person name="Zheng Z."/>
        </authorList>
    </citation>
    <scope>NUCLEOTIDE SEQUENCE</scope>
    <source>
        <strain evidence="2">ZZ-2019</strain>
        <tissue evidence="2">Adductor muscle</tissue>
    </source>
</reference>
<sequence>MSASSYPRSAGGACKIEYKRHKSFMNSDKKEEKDGDSKDPLPIVELKPFVKKVWRRENSLPGYYDRFSPSKPNPIIRKHKENETRRENRSPDPSPDRLEMVIGNLNTDMHASRKKSGSDSPRSRQHLHPKSETIAQKQIEHSQSLVPGFITRVERTKTTLMEIHDEEAPSRINCGLKQSLDRKVIDHPPVIDLKSDKFPNSPSKKSIQYANSFRGYYQRSNGIVRSAFNGISEEKASSVFCYKV</sequence>
<dbReference type="Proteomes" id="UP001186944">
    <property type="component" value="Unassembled WGS sequence"/>
</dbReference>
<keyword evidence="3" id="KW-1185">Reference proteome</keyword>
<proteinExistence type="predicted"/>
<evidence type="ECO:0000313" key="2">
    <source>
        <dbReference type="EMBL" id="KAK3097417.1"/>
    </source>
</evidence>
<comment type="caution">
    <text evidence="2">The sequence shown here is derived from an EMBL/GenBank/DDBJ whole genome shotgun (WGS) entry which is preliminary data.</text>
</comment>
<organism evidence="2 3">
    <name type="scientific">Pinctada imbricata</name>
    <name type="common">Atlantic pearl-oyster</name>
    <name type="synonym">Pinctada martensii</name>
    <dbReference type="NCBI Taxonomy" id="66713"/>
    <lineage>
        <taxon>Eukaryota</taxon>
        <taxon>Metazoa</taxon>
        <taxon>Spiralia</taxon>
        <taxon>Lophotrochozoa</taxon>
        <taxon>Mollusca</taxon>
        <taxon>Bivalvia</taxon>
        <taxon>Autobranchia</taxon>
        <taxon>Pteriomorphia</taxon>
        <taxon>Pterioida</taxon>
        <taxon>Pterioidea</taxon>
        <taxon>Pteriidae</taxon>
        <taxon>Pinctada</taxon>
    </lineage>
</organism>
<evidence type="ECO:0000256" key="1">
    <source>
        <dbReference type="SAM" id="MobiDB-lite"/>
    </source>
</evidence>
<evidence type="ECO:0000313" key="3">
    <source>
        <dbReference type="Proteomes" id="UP001186944"/>
    </source>
</evidence>
<feature type="compositionally biased region" description="Basic and acidic residues" evidence="1">
    <location>
        <begin position="27"/>
        <end position="39"/>
    </location>
</feature>
<dbReference type="AlphaFoldDB" id="A0AA88YDP1"/>
<protein>
    <submittedName>
        <fullName evidence="2">Uncharacterized protein</fullName>
    </submittedName>
</protein>
<feature type="region of interest" description="Disordered" evidence="1">
    <location>
        <begin position="1"/>
        <end position="42"/>
    </location>
</feature>
<feature type="region of interest" description="Disordered" evidence="1">
    <location>
        <begin position="61"/>
        <end position="141"/>
    </location>
</feature>
<dbReference type="EMBL" id="VSWD01000007">
    <property type="protein sequence ID" value="KAK3097417.1"/>
    <property type="molecule type" value="Genomic_DNA"/>
</dbReference>
<gene>
    <name evidence="2" type="ORF">FSP39_009456</name>
</gene>